<reference evidence="3" key="1">
    <citation type="journal article" date="2019" name="Int. J. Syst. Evol. Microbiol.">
        <title>The Global Catalogue of Microorganisms (GCM) 10K type strain sequencing project: providing services to taxonomists for standard genome sequencing and annotation.</title>
        <authorList>
            <consortium name="The Broad Institute Genomics Platform"/>
            <consortium name="The Broad Institute Genome Sequencing Center for Infectious Disease"/>
            <person name="Wu L."/>
            <person name="Ma J."/>
        </authorList>
    </citation>
    <scope>NUCLEOTIDE SEQUENCE [LARGE SCALE GENOMIC DNA]</scope>
    <source>
        <strain evidence="3">JCM 14545</strain>
    </source>
</reference>
<gene>
    <name evidence="2" type="ORF">GCM10009754_63250</name>
</gene>
<dbReference type="EMBL" id="BAAANN010000030">
    <property type="protein sequence ID" value="GAA1978545.1"/>
    <property type="molecule type" value="Genomic_DNA"/>
</dbReference>
<dbReference type="Gene3D" id="1.10.10.10">
    <property type="entry name" value="Winged helix-like DNA-binding domain superfamily/Winged helix DNA-binding domain"/>
    <property type="match status" value="1"/>
</dbReference>
<dbReference type="RefSeq" id="WP_344427221.1">
    <property type="nucleotide sequence ID" value="NZ_BAAANN010000030.1"/>
</dbReference>
<evidence type="ECO:0000313" key="3">
    <source>
        <dbReference type="Proteomes" id="UP001501116"/>
    </source>
</evidence>
<evidence type="ECO:0000313" key="2">
    <source>
        <dbReference type="EMBL" id="GAA1978545.1"/>
    </source>
</evidence>
<keyword evidence="3" id="KW-1185">Reference proteome</keyword>
<dbReference type="InterPro" id="IPR036388">
    <property type="entry name" value="WH-like_DNA-bd_sf"/>
</dbReference>
<comment type="caution">
    <text evidence="2">The sequence shown here is derived from an EMBL/GenBank/DDBJ whole genome shotgun (WGS) entry which is preliminary data.</text>
</comment>
<dbReference type="SUPFAM" id="SSF46785">
    <property type="entry name" value="Winged helix' DNA-binding domain"/>
    <property type="match status" value="1"/>
</dbReference>
<proteinExistence type="predicted"/>
<dbReference type="Proteomes" id="UP001501116">
    <property type="component" value="Unassembled WGS sequence"/>
</dbReference>
<dbReference type="Pfam" id="PF01638">
    <property type="entry name" value="HxlR"/>
    <property type="match status" value="1"/>
</dbReference>
<evidence type="ECO:0000259" key="1">
    <source>
        <dbReference type="Pfam" id="PF01638"/>
    </source>
</evidence>
<feature type="domain" description="HTH hxlR-type" evidence="1">
    <location>
        <begin position="9"/>
        <end position="54"/>
    </location>
</feature>
<accession>A0ABP5DDX3</accession>
<name>A0ABP5DDX3_9PSEU</name>
<dbReference type="InterPro" id="IPR002577">
    <property type="entry name" value="HTH_HxlR"/>
</dbReference>
<sequence length="56" mass="6022">MPTTSHDRGSFLVPREAFSGTTRFGEFRDQLGIASGVLSARLATLVEGGILAKENR</sequence>
<organism evidence="2 3">
    <name type="scientific">Amycolatopsis minnesotensis</name>
    <dbReference type="NCBI Taxonomy" id="337894"/>
    <lineage>
        <taxon>Bacteria</taxon>
        <taxon>Bacillati</taxon>
        <taxon>Actinomycetota</taxon>
        <taxon>Actinomycetes</taxon>
        <taxon>Pseudonocardiales</taxon>
        <taxon>Pseudonocardiaceae</taxon>
        <taxon>Amycolatopsis</taxon>
    </lineage>
</organism>
<protein>
    <recommendedName>
        <fullName evidence="1">HTH hxlR-type domain-containing protein</fullName>
    </recommendedName>
</protein>
<dbReference type="InterPro" id="IPR036390">
    <property type="entry name" value="WH_DNA-bd_sf"/>
</dbReference>